<sequence length="40" mass="4671">MCDSNTKSSYCSHHAKKRHDVNNNTLRDAQKLHKTQFRAV</sequence>
<evidence type="ECO:0000313" key="3">
    <source>
        <dbReference type="Proteomes" id="UP000016491"/>
    </source>
</evidence>
<comment type="caution">
    <text evidence="2">The sequence shown here is derived from an EMBL/GenBank/DDBJ whole genome shotgun (WGS) entry which is preliminary data.</text>
</comment>
<dbReference type="EMBL" id="AWSU01000224">
    <property type="protein sequence ID" value="ERI76036.1"/>
    <property type="molecule type" value="Genomic_DNA"/>
</dbReference>
<name>A0ABC9TWD2_CLOSY</name>
<reference evidence="2 3" key="1">
    <citation type="submission" date="2013-07" db="EMBL/GenBank/DDBJ databases">
        <authorList>
            <person name="Weinstock G."/>
            <person name="Sodergren E."/>
            <person name="Wylie T."/>
            <person name="Fulton L."/>
            <person name="Fulton R."/>
            <person name="Fronick C."/>
            <person name="O'Laughlin M."/>
            <person name="Godfrey J."/>
            <person name="Miner T."/>
            <person name="Herter B."/>
            <person name="Appelbaum E."/>
            <person name="Cordes M."/>
            <person name="Lek S."/>
            <person name="Wollam A."/>
            <person name="Pepin K.H."/>
            <person name="Palsikar V.B."/>
            <person name="Mitreva M."/>
            <person name="Wilson R.K."/>
        </authorList>
    </citation>
    <scope>NUCLEOTIDE SEQUENCE [LARGE SCALE GENOMIC DNA]</scope>
    <source>
        <strain evidence="2 3">ATCC 14940</strain>
    </source>
</reference>
<accession>A0ABC9TWD2</accession>
<protein>
    <submittedName>
        <fullName evidence="2">Uncharacterized protein</fullName>
    </submittedName>
</protein>
<dbReference type="AlphaFoldDB" id="A0ABC9TWD2"/>
<evidence type="ECO:0000256" key="1">
    <source>
        <dbReference type="SAM" id="MobiDB-lite"/>
    </source>
</evidence>
<feature type="region of interest" description="Disordered" evidence="1">
    <location>
        <begin position="1"/>
        <end position="40"/>
    </location>
</feature>
<gene>
    <name evidence="2" type="ORF">CLOSYM_02895</name>
</gene>
<feature type="compositionally biased region" description="Polar residues" evidence="1">
    <location>
        <begin position="1"/>
        <end position="11"/>
    </location>
</feature>
<dbReference type="Proteomes" id="UP000016491">
    <property type="component" value="Unassembled WGS sequence"/>
</dbReference>
<proteinExistence type="predicted"/>
<organism evidence="2 3">
    <name type="scientific">[Clostridium] symbiosum ATCC 14940</name>
    <dbReference type="NCBI Taxonomy" id="411472"/>
    <lineage>
        <taxon>Bacteria</taxon>
        <taxon>Bacillati</taxon>
        <taxon>Bacillota</taxon>
        <taxon>Clostridia</taxon>
        <taxon>Lachnospirales</taxon>
        <taxon>Lachnospiraceae</taxon>
        <taxon>Otoolea</taxon>
    </lineage>
</organism>
<evidence type="ECO:0000313" key="2">
    <source>
        <dbReference type="EMBL" id="ERI76036.1"/>
    </source>
</evidence>